<dbReference type="STRING" id="452084.AR438_04705"/>
<accession>A0A0Q3LTB2</accession>
<evidence type="ECO:0000256" key="1">
    <source>
        <dbReference type="SAM" id="Phobius"/>
    </source>
</evidence>
<keyword evidence="1" id="KW-1133">Transmembrane helix</keyword>
<protein>
    <submittedName>
        <fullName evidence="3">Teicoplanin resistance protein VanZ</fullName>
    </submittedName>
</protein>
<dbReference type="AlphaFoldDB" id="A0A0Q3LTB2"/>
<dbReference type="EMBL" id="LLYZ01000003">
    <property type="protein sequence ID" value="KQK26553.1"/>
    <property type="molecule type" value="Genomic_DNA"/>
</dbReference>
<feature type="transmembrane region" description="Helical" evidence="1">
    <location>
        <begin position="114"/>
        <end position="131"/>
    </location>
</feature>
<keyword evidence="1" id="KW-0472">Membrane</keyword>
<sequence>MLKKFYQLIILPYTLFLLYLMFFGMGRYQYDDNIVRMQPIISTIWFIEGTISWFEIVKIVLGNVVMFISFGFLGWFFPHLQDLKKLLTAFVSAIVIVEALQYFSRLGVFDVDDIILNTFGVYLGFLMKNFIEKRFANRIV</sequence>
<feature type="transmembrane region" description="Helical" evidence="1">
    <location>
        <begin position="6"/>
        <end position="25"/>
    </location>
</feature>
<dbReference type="Pfam" id="PF04892">
    <property type="entry name" value="VanZ"/>
    <property type="match status" value="1"/>
</dbReference>
<name>A0A0Q3LTB2_9FLAO</name>
<organism evidence="3 4">
    <name type="scientific">Chryseobacterium aquaticum</name>
    <dbReference type="NCBI Taxonomy" id="452084"/>
    <lineage>
        <taxon>Bacteria</taxon>
        <taxon>Pseudomonadati</taxon>
        <taxon>Bacteroidota</taxon>
        <taxon>Flavobacteriia</taxon>
        <taxon>Flavobacteriales</taxon>
        <taxon>Weeksellaceae</taxon>
        <taxon>Chryseobacterium group</taxon>
        <taxon>Chryseobacterium</taxon>
    </lineage>
</organism>
<dbReference type="InterPro" id="IPR006976">
    <property type="entry name" value="VanZ-like"/>
</dbReference>
<keyword evidence="4" id="KW-1185">Reference proteome</keyword>
<keyword evidence="1" id="KW-0812">Transmembrane</keyword>
<feature type="domain" description="VanZ-like" evidence="2">
    <location>
        <begin position="13"/>
        <end position="127"/>
    </location>
</feature>
<feature type="transmembrane region" description="Helical" evidence="1">
    <location>
        <begin position="86"/>
        <end position="102"/>
    </location>
</feature>
<feature type="transmembrane region" description="Helical" evidence="1">
    <location>
        <begin position="60"/>
        <end position="77"/>
    </location>
</feature>
<evidence type="ECO:0000259" key="2">
    <source>
        <dbReference type="Pfam" id="PF04892"/>
    </source>
</evidence>
<gene>
    <name evidence="3" type="ORF">AR438_04705</name>
</gene>
<reference evidence="3 4" key="1">
    <citation type="submission" date="2015-10" db="EMBL/GenBank/DDBJ databases">
        <title>Chryseobacterium aquaticum genome.</title>
        <authorList>
            <person name="Newman J.D."/>
            <person name="Ferguson M.B."/>
            <person name="Miller J.R."/>
        </authorList>
    </citation>
    <scope>NUCLEOTIDE SEQUENCE [LARGE SCALE GENOMIC DNA]</scope>
    <source>
        <strain evidence="3 4">KCTC 12483</strain>
    </source>
</reference>
<dbReference type="Proteomes" id="UP000051682">
    <property type="component" value="Unassembled WGS sequence"/>
</dbReference>
<comment type="caution">
    <text evidence="3">The sequence shown here is derived from an EMBL/GenBank/DDBJ whole genome shotgun (WGS) entry which is preliminary data.</text>
</comment>
<dbReference type="OrthoDB" id="9805025at2"/>
<evidence type="ECO:0000313" key="3">
    <source>
        <dbReference type="EMBL" id="KQK26553.1"/>
    </source>
</evidence>
<proteinExistence type="predicted"/>
<evidence type="ECO:0000313" key="4">
    <source>
        <dbReference type="Proteomes" id="UP000051682"/>
    </source>
</evidence>